<evidence type="ECO:0000256" key="1">
    <source>
        <dbReference type="ARBA" id="ARBA00022598"/>
    </source>
</evidence>
<dbReference type="PANTHER" id="PTHR12241">
    <property type="entry name" value="TUBULIN POLYGLUTAMYLASE"/>
    <property type="match status" value="1"/>
</dbReference>
<dbReference type="GO" id="GO:0000226">
    <property type="term" value="P:microtubule cytoskeleton organization"/>
    <property type="evidence" value="ECO:0007669"/>
    <property type="project" value="TreeGrafter"/>
</dbReference>
<dbReference type="AlphaFoldDB" id="A0A4Y2KUI2"/>
<dbReference type="GO" id="GO:0070740">
    <property type="term" value="F:tubulin-glutamic acid ligase activity"/>
    <property type="evidence" value="ECO:0007669"/>
    <property type="project" value="TreeGrafter"/>
</dbReference>
<dbReference type="OrthoDB" id="202825at2759"/>
<dbReference type="GO" id="GO:0005524">
    <property type="term" value="F:ATP binding"/>
    <property type="evidence" value="ECO:0007669"/>
    <property type="project" value="UniProtKB-KW"/>
</dbReference>
<evidence type="ECO:0000256" key="2">
    <source>
        <dbReference type="ARBA" id="ARBA00022741"/>
    </source>
</evidence>
<dbReference type="EMBL" id="BGPR01005007">
    <property type="protein sequence ID" value="GBN05872.1"/>
    <property type="molecule type" value="Genomic_DNA"/>
</dbReference>
<organism evidence="4 5">
    <name type="scientific">Araneus ventricosus</name>
    <name type="common">Orbweaver spider</name>
    <name type="synonym">Epeira ventricosa</name>
    <dbReference type="NCBI Taxonomy" id="182803"/>
    <lineage>
        <taxon>Eukaryota</taxon>
        <taxon>Metazoa</taxon>
        <taxon>Ecdysozoa</taxon>
        <taxon>Arthropoda</taxon>
        <taxon>Chelicerata</taxon>
        <taxon>Arachnida</taxon>
        <taxon>Araneae</taxon>
        <taxon>Araneomorphae</taxon>
        <taxon>Entelegynae</taxon>
        <taxon>Araneoidea</taxon>
        <taxon>Araneidae</taxon>
        <taxon>Araneus</taxon>
    </lineage>
</organism>
<name>A0A4Y2KUI2_ARAVE</name>
<keyword evidence="5" id="KW-1185">Reference proteome</keyword>
<comment type="caution">
    <text evidence="4">The sequence shown here is derived from an EMBL/GenBank/DDBJ whole genome shotgun (WGS) entry which is preliminary data.</text>
</comment>
<dbReference type="Proteomes" id="UP000499080">
    <property type="component" value="Unassembled WGS sequence"/>
</dbReference>
<sequence length="348" mass="40214">MSRCVCLDNEENISESSQNHRSSTRDTILKQISLPGAKKRKRRFKAFLDECKFRLVHDVLVDLGAVDVKYDDGWALAWIDGLVTKDHFSKMKPFQRINHFPGMSEICKKDLLCHNMKKMKEVLPQHYNFYPLTFCLPEEKAALCKYCERKKSEIFIIKPDRNCQGIGIDLVKGIPNTKKYCNVVCQKYISKPFLMECFKFDLRLYVLVTSIMPLRIYIYQEGLVRLATIPYKKPSTSNLKMKRMHLTNYAINRDSGEKNPDEVKDDHCKKSLCDLHQLLTSSGISLTELWTTIDGIIVKTIFSALPTLQHLFHTAFPISTPVSSCFELLGFDILLDSRGKPYLLEVHF</sequence>
<keyword evidence="3" id="KW-0067">ATP-binding</keyword>
<dbReference type="PANTHER" id="PTHR12241:SF147">
    <property type="entry name" value="TUBULIN POLYGLUTAMYLASE TTLL7"/>
    <property type="match status" value="1"/>
</dbReference>
<keyword evidence="1" id="KW-0436">Ligase</keyword>
<dbReference type="Gene3D" id="3.30.470.20">
    <property type="entry name" value="ATP-grasp fold, B domain"/>
    <property type="match status" value="1"/>
</dbReference>
<keyword evidence="2" id="KW-0547">Nucleotide-binding</keyword>
<accession>A0A4Y2KUI2</accession>
<protein>
    <submittedName>
        <fullName evidence="4">Tubulin polyglutamylase TTLL6</fullName>
    </submittedName>
</protein>
<dbReference type="GO" id="GO:0015631">
    <property type="term" value="F:tubulin binding"/>
    <property type="evidence" value="ECO:0007669"/>
    <property type="project" value="TreeGrafter"/>
</dbReference>
<dbReference type="GO" id="GO:0036064">
    <property type="term" value="C:ciliary basal body"/>
    <property type="evidence" value="ECO:0007669"/>
    <property type="project" value="TreeGrafter"/>
</dbReference>
<reference evidence="4 5" key="1">
    <citation type="journal article" date="2019" name="Sci. Rep.">
        <title>Orb-weaving spider Araneus ventricosus genome elucidates the spidroin gene catalogue.</title>
        <authorList>
            <person name="Kono N."/>
            <person name="Nakamura H."/>
            <person name="Ohtoshi R."/>
            <person name="Moran D.A.P."/>
            <person name="Shinohara A."/>
            <person name="Yoshida Y."/>
            <person name="Fujiwara M."/>
            <person name="Mori M."/>
            <person name="Tomita M."/>
            <person name="Arakawa K."/>
        </authorList>
    </citation>
    <scope>NUCLEOTIDE SEQUENCE [LARGE SCALE GENOMIC DNA]</scope>
</reference>
<gene>
    <name evidence="4" type="primary">TTLL6</name>
    <name evidence="4" type="ORF">AVEN_10081_1</name>
</gene>
<evidence type="ECO:0000256" key="3">
    <source>
        <dbReference type="ARBA" id="ARBA00022840"/>
    </source>
</evidence>
<evidence type="ECO:0000313" key="5">
    <source>
        <dbReference type="Proteomes" id="UP000499080"/>
    </source>
</evidence>
<dbReference type="InterPro" id="IPR004344">
    <property type="entry name" value="TTL/TTLL_fam"/>
</dbReference>
<dbReference type="PROSITE" id="PS51221">
    <property type="entry name" value="TTL"/>
    <property type="match status" value="1"/>
</dbReference>
<evidence type="ECO:0000313" key="4">
    <source>
        <dbReference type="EMBL" id="GBN05872.1"/>
    </source>
</evidence>
<dbReference type="Pfam" id="PF03133">
    <property type="entry name" value="TTL"/>
    <property type="match status" value="1"/>
</dbReference>
<dbReference type="SUPFAM" id="SSF56059">
    <property type="entry name" value="Glutathione synthetase ATP-binding domain-like"/>
    <property type="match status" value="1"/>
</dbReference>
<proteinExistence type="predicted"/>